<dbReference type="EMBL" id="QFNN01000028">
    <property type="protein sequence ID" value="PZO90467.1"/>
    <property type="molecule type" value="Genomic_DNA"/>
</dbReference>
<comment type="subcellular location">
    <subcellularLocation>
        <location evidence="1 6">Membrane</location>
        <topology evidence="1 6">Multi-pass membrane protein</topology>
    </subcellularLocation>
</comment>
<dbReference type="Pfam" id="PF01169">
    <property type="entry name" value="GDT1"/>
    <property type="match status" value="2"/>
</dbReference>
<evidence type="ECO:0000313" key="8">
    <source>
        <dbReference type="Proteomes" id="UP000249066"/>
    </source>
</evidence>
<comment type="caution">
    <text evidence="7">The sequence shown here is derived from an EMBL/GenBank/DDBJ whole genome shotgun (WGS) entry which is preliminary data.</text>
</comment>
<keyword evidence="3 6" id="KW-0812">Transmembrane</keyword>
<dbReference type="AlphaFoldDB" id="A0A2W5ABB7"/>
<accession>A0A2W5ABB7</accession>
<proteinExistence type="inferred from homology"/>
<evidence type="ECO:0000256" key="4">
    <source>
        <dbReference type="ARBA" id="ARBA00022989"/>
    </source>
</evidence>
<feature type="transmembrane region" description="Helical" evidence="6">
    <location>
        <begin position="33"/>
        <end position="60"/>
    </location>
</feature>
<feature type="transmembrane region" description="Helical" evidence="6">
    <location>
        <begin position="128"/>
        <end position="149"/>
    </location>
</feature>
<name>A0A2W5ABB7_9SPHN</name>
<evidence type="ECO:0000256" key="2">
    <source>
        <dbReference type="ARBA" id="ARBA00009190"/>
    </source>
</evidence>
<organism evidence="7 8">
    <name type="scientific">Sphingomonas sanxanigenens</name>
    <dbReference type="NCBI Taxonomy" id="397260"/>
    <lineage>
        <taxon>Bacteria</taxon>
        <taxon>Pseudomonadati</taxon>
        <taxon>Pseudomonadota</taxon>
        <taxon>Alphaproteobacteria</taxon>
        <taxon>Sphingomonadales</taxon>
        <taxon>Sphingomonadaceae</taxon>
        <taxon>Sphingomonas</taxon>
    </lineage>
</organism>
<comment type="similarity">
    <text evidence="2 6">Belongs to the GDT1 family.</text>
</comment>
<keyword evidence="4 6" id="KW-1133">Transmembrane helix</keyword>
<dbReference type="InterPro" id="IPR001727">
    <property type="entry name" value="GDT1-like"/>
</dbReference>
<evidence type="ECO:0000256" key="1">
    <source>
        <dbReference type="ARBA" id="ARBA00004141"/>
    </source>
</evidence>
<dbReference type="Proteomes" id="UP000249066">
    <property type="component" value="Unassembled WGS sequence"/>
</dbReference>
<sequence>MLPAFVAALLAEFGGKSLLLAMALAAHFGRARAVLAGVSLAAAVNAALAAFAGAMLAPLMTPEARGLLLALALILAGAGALLPVRAPDVARWRVGAFASSFLAFLILGFGDKTLFVTAAIAARTASPILAACGGAAGVIVASGAALALGPQLPAAQIRKGAAALLLLGGLFSGVTALRLIQPALI</sequence>
<reference evidence="7 8" key="1">
    <citation type="submission" date="2017-08" db="EMBL/GenBank/DDBJ databases">
        <title>Infants hospitalized years apart are colonized by the same room-sourced microbial strains.</title>
        <authorList>
            <person name="Brooks B."/>
            <person name="Olm M.R."/>
            <person name="Firek B.A."/>
            <person name="Baker R."/>
            <person name="Thomas B.C."/>
            <person name="Morowitz M.J."/>
            <person name="Banfield J.F."/>
        </authorList>
    </citation>
    <scope>NUCLEOTIDE SEQUENCE [LARGE SCALE GENOMIC DNA]</scope>
    <source>
        <strain evidence="7">S2_018_000_R2_101</strain>
    </source>
</reference>
<evidence type="ECO:0000256" key="5">
    <source>
        <dbReference type="ARBA" id="ARBA00023136"/>
    </source>
</evidence>
<dbReference type="GO" id="GO:0016020">
    <property type="term" value="C:membrane"/>
    <property type="evidence" value="ECO:0007669"/>
    <property type="project" value="UniProtKB-SubCell"/>
</dbReference>
<protein>
    <recommendedName>
        <fullName evidence="6">GDT1 family protein</fullName>
    </recommendedName>
</protein>
<feature type="transmembrane region" description="Helical" evidence="6">
    <location>
        <begin position="6"/>
        <end position="26"/>
    </location>
</feature>
<feature type="transmembrane region" description="Helical" evidence="6">
    <location>
        <begin position="66"/>
        <end position="84"/>
    </location>
</feature>
<feature type="transmembrane region" description="Helical" evidence="6">
    <location>
        <begin position="161"/>
        <end position="180"/>
    </location>
</feature>
<evidence type="ECO:0000256" key="6">
    <source>
        <dbReference type="RuleBase" id="RU365102"/>
    </source>
</evidence>
<keyword evidence="5 6" id="KW-0472">Membrane</keyword>
<dbReference type="GO" id="GO:0046873">
    <property type="term" value="F:metal ion transmembrane transporter activity"/>
    <property type="evidence" value="ECO:0007669"/>
    <property type="project" value="InterPro"/>
</dbReference>
<feature type="transmembrane region" description="Helical" evidence="6">
    <location>
        <begin position="96"/>
        <end position="122"/>
    </location>
</feature>
<evidence type="ECO:0000256" key="3">
    <source>
        <dbReference type="ARBA" id="ARBA00022692"/>
    </source>
</evidence>
<gene>
    <name evidence="7" type="ORF">DI623_06820</name>
</gene>
<evidence type="ECO:0000313" key="7">
    <source>
        <dbReference type="EMBL" id="PZO90467.1"/>
    </source>
</evidence>